<dbReference type="Gene3D" id="1.20.1250.20">
    <property type="entry name" value="MFS general substrate transporter like domains"/>
    <property type="match status" value="2"/>
</dbReference>
<feature type="transmembrane region" description="Helical" evidence="27">
    <location>
        <begin position="292"/>
        <end position="310"/>
    </location>
</feature>
<name>A0A8J1TLJ3_OWEFU</name>
<dbReference type="GO" id="GO:0006820">
    <property type="term" value="P:monoatomic anion transport"/>
    <property type="evidence" value="ECO:0007669"/>
    <property type="project" value="TreeGrafter"/>
</dbReference>
<keyword evidence="7 27" id="KW-0812">Transmembrane</keyword>
<evidence type="ECO:0000256" key="12">
    <source>
        <dbReference type="ARBA" id="ARBA00023180"/>
    </source>
</evidence>
<evidence type="ECO:0000313" key="29">
    <source>
        <dbReference type="EMBL" id="CAH1801731.1"/>
    </source>
</evidence>
<keyword evidence="5" id="KW-0813">Transport</keyword>
<sequence>MEDEVGLREPLLSDEDEGRDAEQEKLPLFGKRHLLAIMAFLGFVNVYALRVNLSVAMVAMVKLNTTGESNTSAAAECPNPDATNNTNATIHDGEFDWNSNEQGLILGSFFYGYILTQIPGGWLSERYGGKKLFGFGVLCTSALTLLTPVAARWSVPVLVAVRIIEGIGEGVTFPAMHAIWAKWAPRLERSKLCVFSYAGSQFGTVVSLPISGLLCKYGFAGGWPSVFYVFGALGCLWFVAWMLIVCDTPAQHPNITKAERNHIEENLHDDKIKEDIKHHPTPWLEIFKSIRVWAIIVAHFCNNWGFYTLLTCLPTYMKDVLKFDISENGFLSAIPYLVMWILINVGGQIADYLRAHILSTTSVRKIFNTLGLVIPAALLVIMGYIGCDRTLAVIVLTLAVGIQGFTMSGYNVNHLDIAPDNAGTLMGITNSAATIPGFLGPQVVGLLTATAKNRIQWQKVFYISAAIYTFGAIFYIIFGSGVEQPWAKKGYKMVKKVDETNQIQQEDGKAGYERLPSISETPEQRYQHSSD</sequence>
<keyword evidence="10" id="KW-0770">Synapse</keyword>
<reference evidence="29" key="1">
    <citation type="submission" date="2022-03" db="EMBL/GenBank/DDBJ databases">
        <authorList>
            <person name="Martin C."/>
        </authorList>
    </citation>
    <scope>NUCLEOTIDE SEQUENCE</scope>
</reference>
<dbReference type="Proteomes" id="UP000749559">
    <property type="component" value="Unassembled WGS sequence"/>
</dbReference>
<dbReference type="PANTHER" id="PTHR11662">
    <property type="entry name" value="SOLUTE CARRIER FAMILY 17"/>
    <property type="match status" value="1"/>
</dbReference>
<comment type="function">
    <text evidence="21">Receptor for CM101, a polysaccharide produced by group B Streptococcus with antipathoangiogenic properties.</text>
</comment>
<comment type="subcellular location">
    <subcellularLocation>
        <location evidence="2">Basolateral cell membrane</location>
        <topology evidence="2">Multi-pass membrane protein</topology>
    </subcellularLocation>
    <subcellularLocation>
        <location evidence="3">Cytoplasmic vesicle</location>
        <location evidence="3">Secretory vesicle membrane</location>
        <topology evidence="3">Multi-pass membrane protein</topology>
    </subcellularLocation>
    <subcellularLocation>
        <location evidence="1">Cytoplasmic vesicle</location>
        <location evidence="1">Secretory vesicle</location>
        <location evidence="1">Synaptic vesicle membrane</location>
    </subcellularLocation>
    <subcellularLocation>
        <location evidence="4">Lysosome membrane</location>
    </subcellularLocation>
</comment>
<dbReference type="CDD" id="cd17318">
    <property type="entry name" value="MFS_SLC17"/>
    <property type="match status" value="1"/>
</dbReference>
<keyword evidence="13" id="KW-0458">Lysosome</keyword>
<evidence type="ECO:0000256" key="8">
    <source>
        <dbReference type="ARBA" id="ARBA00022847"/>
    </source>
</evidence>
<evidence type="ECO:0000256" key="25">
    <source>
        <dbReference type="ARBA" id="ARBA00081925"/>
    </source>
</evidence>
<evidence type="ECO:0000256" key="14">
    <source>
        <dbReference type="ARBA" id="ARBA00023329"/>
    </source>
</evidence>
<keyword evidence="12" id="KW-0325">Glycoprotein</keyword>
<feature type="transmembrane region" description="Helical" evidence="27">
    <location>
        <begin position="132"/>
        <end position="151"/>
    </location>
</feature>
<comment type="catalytic activity">
    <reaction evidence="15">
        <text>2 nitrate(out) + H(+)(out) = 2 nitrate(in) + H(+)(in)</text>
        <dbReference type="Rhea" id="RHEA:71539"/>
        <dbReference type="ChEBI" id="CHEBI:15378"/>
        <dbReference type="ChEBI" id="CHEBI:17632"/>
    </reaction>
    <physiologicalReaction direction="left-to-right" evidence="15">
        <dbReference type="Rhea" id="RHEA:71540"/>
    </physiologicalReaction>
</comment>
<dbReference type="GO" id="GO:0030672">
    <property type="term" value="C:synaptic vesicle membrane"/>
    <property type="evidence" value="ECO:0007669"/>
    <property type="project" value="UniProtKB-SubCell"/>
</dbReference>
<feature type="region of interest" description="Disordered" evidence="26">
    <location>
        <begin position="502"/>
        <end position="531"/>
    </location>
</feature>
<dbReference type="GO" id="GO:0015293">
    <property type="term" value="F:symporter activity"/>
    <property type="evidence" value="ECO:0007669"/>
    <property type="project" value="UniProtKB-KW"/>
</dbReference>
<evidence type="ECO:0000256" key="27">
    <source>
        <dbReference type="SAM" id="Phobius"/>
    </source>
</evidence>
<evidence type="ECO:0000256" key="18">
    <source>
        <dbReference type="ARBA" id="ARBA00051403"/>
    </source>
</evidence>
<evidence type="ECO:0000256" key="13">
    <source>
        <dbReference type="ARBA" id="ARBA00023228"/>
    </source>
</evidence>
<comment type="catalytic activity">
    <reaction evidence="18">
        <text>N-acetyl-L-aspartyl-L-glutamate(out) = N-acetyl-L-aspartyl-L-glutamate(in)</text>
        <dbReference type="Rhea" id="RHEA:72599"/>
        <dbReference type="ChEBI" id="CHEBI:76931"/>
    </reaction>
    <physiologicalReaction direction="left-to-right" evidence="18">
        <dbReference type="Rhea" id="RHEA:72600"/>
    </physiologicalReaction>
</comment>
<comment type="catalytic activity">
    <reaction evidence="19">
        <text>L-glutamate(out) = L-glutamate(in)</text>
        <dbReference type="Rhea" id="RHEA:66336"/>
        <dbReference type="ChEBI" id="CHEBI:29985"/>
    </reaction>
    <physiologicalReaction direction="left-to-right" evidence="19">
        <dbReference type="Rhea" id="RHEA:66337"/>
    </physiologicalReaction>
</comment>
<evidence type="ECO:0000256" key="6">
    <source>
        <dbReference type="ARBA" id="ARBA00022475"/>
    </source>
</evidence>
<evidence type="ECO:0000256" key="15">
    <source>
        <dbReference type="ARBA" id="ARBA00050101"/>
    </source>
</evidence>
<evidence type="ECO:0000259" key="28">
    <source>
        <dbReference type="PROSITE" id="PS50850"/>
    </source>
</evidence>
<evidence type="ECO:0000256" key="16">
    <source>
        <dbReference type="ARBA" id="ARBA00050554"/>
    </source>
</evidence>
<evidence type="ECO:0000256" key="20">
    <source>
        <dbReference type="ARBA" id="ARBA00051612"/>
    </source>
</evidence>
<evidence type="ECO:0000256" key="22">
    <source>
        <dbReference type="ARBA" id="ARBA00069713"/>
    </source>
</evidence>
<dbReference type="EMBL" id="CAIIXF020000012">
    <property type="protein sequence ID" value="CAH1801731.1"/>
    <property type="molecule type" value="Genomic_DNA"/>
</dbReference>
<feature type="transmembrane region" description="Helical" evidence="27">
    <location>
        <begin position="365"/>
        <end position="385"/>
    </location>
</feature>
<organism evidence="29 30">
    <name type="scientific">Owenia fusiformis</name>
    <name type="common">Polychaete worm</name>
    <dbReference type="NCBI Taxonomy" id="6347"/>
    <lineage>
        <taxon>Eukaryota</taxon>
        <taxon>Metazoa</taxon>
        <taxon>Spiralia</taxon>
        <taxon>Lophotrochozoa</taxon>
        <taxon>Annelida</taxon>
        <taxon>Polychaeta</taxon>
        <taxon>Sedentaria</taxon>
        <taxon>Canalipalpata</taxon>
        <taxon>Sabellida</taxon>
        <taxon>Oweniida</taxon>
        <taxon>Oweniidae</taxon>
        <taxon>Owenia</taxon>
    </lineage>
</organism>
<keyword evidence="14" id="KW-0968">Cytoplasmic vesicle</keyword>
<comment type="catalytic activity">
    <reaction evidence="16">
        <text>L-aspartate(out) = L-aspartate(in)</text>
        <dbReference type="Rhea" id="RHEA:66332"/>
        <dbReference type="ChEBI" id="CHEBI:29991"/>
    </reaction>
    <physiologicalReaction direction="left-to-right" evidence="16">
        <dbReference type="Rhea" id="RHEA:66333"/>
    </physiologicalReaction>
</comment>
<dbReference type="SUPFAM" id="SSF103473">
    <property type="entry name" value="MFS general substrate transporter"/>
    <property type="match status" value="1"/>
</dbReference>
<keyword evidence="8" id="KW-0769">Symport</keyword>
<evidence type="ECO:0000256" key="5">
    <source>
        <dbReference type="ARBA" id="ARBA00022448"/>
    </source>
</evidence>
<evidence type="ECO:0000256" key="2">
    <source>
        <dbReference type="ARBA" id="ARBA00004554"/>
    </source>
</evidence>
<dbReference type="PROSITE" id="PS50850">
    <property type="entry name" value="MFS"/>
    <property type="match status" value="1"/>
</dbReference>
<evidence type="ECO:0000256" key="11">
    <source>
        <dbReference type="ARBA" id="ARBA00023136"/>
    </source>
</evidence>
<dbReference type="AlphaFoldDB" id="A0A8J1TLJ3"/>
<evidence type="ECO:0000256" key="17">
    <source>
        <dbReference type="ARBA" id="ARBA00050625"/>
    </source>
</evidence>
<keyword evidence="30" id="KW-1185">Reference proteome</keyword>
<accession>A0A8J1TLJ3</accession>
<protein>
    <recommendedName>
        <fullName evidence="22">Sialin</fullName>
    </recommendedName>
    <alternativeName>
        <fullName evidence="25">H(+)/nitrate cotransporter</fullName>
    </alternativeName>
    <alternativeName>
        <fullName evidence="23">H(+)/sialic acid cotransporter</fullName>
    </alternativeName>
    <alternativeName>
        <fullName evidence="24">Vesicular excitatory amino acid transporter</fullName>
    </alternativeName>
</protein>
<evidence type="ECO:0000256" key="10">
    <source>
        <dbReference type="ARBA" id="ARBA00023018"/>
    </source>
</evidence>
<evidence type="ECO:0000256" key="24">
    <source>
        <dbReference type="ARBA" id="ARBA00081195"/>
    </source>
</evidence>
<keyword evidence="9 27" id="KW-1133">Transmembrane helix</keyword>
<evidence type="ECO:0000256" key="21">
    <source>
        <dbReference type="ARBA" id="ARBA00056891"/>
    </source>
</evidence>
<comment type="catalytic activity">
    <reaction evidence="17">
        <text>N-acetylneuraminate(in) + H(+)(in) = N-acetylneuraminate(out) + H(+)(out)</text>
        <dbReference type="Rhea" id="RHEA:28987"/>
        <dbReference type="ChEBI" id="CHEBI:15378"/>
        <dbReference type="ChEBI" id="CHEBI:35418"/>
    </reaction>
    <physiologicalReaction direction="right-to-left" evidence="17">
        <dbReference type="Rhea" id="RHEA:28989"/>
    </physiologicalReaction>
</comment>
<evidence type="ECO:0000256" key="4">
    <source>
        <dbReference type="ARBA" id="ARBA00004656"/>
    </source>
</evidence>
<comment type="catalytic activity">
    <reaction evidence="20">
        <text>D-glucuronate(out) + H(+)(out) = D-glucuronate(in) + H(+)(in)</text>
        <dbReference type="Rhea" id="RHEA:72591"/>
        <dbReference type="ChEBI" id="CHEBI:15378"/>
        <dbReference type="ChEBI" id="CHEBI:58720"/>
    </reaction>
    <physiologicalReaction direction="left-to-right" evidence="20">
        <dbReference type="Rhea" id="RHEA:72592"/>
    </physiologicalReaction>
</comment>
<comment type="caution">
    <text evidence="29">The sequence shown here is derived from an EMBL/GenBank/DDBJ whole genome shotgun (WGS) entry which is preliminary data.</text>
</comment>
<feature type="domain" description="Major facilitator superfamily (MFS) profile" evidence="28">
    <location>
        <begin position="34"/>
        <end position="483"/>
    </location>
</feature>
<feature type="transmembrane region" description="Helical" evidence="27">
    <location>
        <begin position="34"/>
        <end position="53"/>
    </location>
</feature>
<dbReference type="GO" id="GO:0046942">
    <property type="term" value="P:carboxylic acid transport"/>
    <property type="evidence" value="ECO:0007669"/>
    <property type="project" value="UniProtKB-ARBA"/>
</dbReference>
<keyword evidence="11 27" id="KW-0472">Membrane</keyword>
<evidence type="ECO:0000256" key="19">
    <source>
        <dbReference type="ARBA" id="ARBA00051447"/>
    </source>
</evidence>
<gene>
    <name evidence="29" type="ORF">OFUS_LOCUS25493</name>
</gene>
<evidence type="ECO:0000256" key="9">
    <source>
        <dbReference type="ARBA" id="ARBA00022989"/>
    </source>
</evidence>
<evidence type="ECO:0000256" key="3">
    <source>
        <dbReference type="ARBA" id="ARBA00004638"/>
    </source>
</evidence>
<dbReference type="FunFam" id="1.20.1250.20:FF:000003">
    <property type="entry name" value="Solute carrier family 17 member 3"/>
    <property type="match status" value="1"/>
</dbReference>
<dbReference type="InterPro" id="IPR020846">
    <property type="entry name" value="MFS_dom"/>
</dbReference>
<feature type="transmembrane region" description="Helical" evidence="27">
    <location>
        <begin position="157"/>
        <end position="180"/>
    </location>
</feature>
<proteinExistence type="predicted"/>
<feature type="transmembrane region" description="Helical" evidence="27">
    <location>
        <begin position="330"/>
        <end position="353"/>
    </location>
</feature>
<feature type="transmembrane region" description="Helical" evidence="27">
    <location>
        <begin position="391"/>
        <end position="410"/>
    </location>
</feature>
<dbReference type="InterPro" id="IPR011701">
    <property type="entry name" value="MFS"/>
</dbReference>
<dbReference type="Pfam" id="PF07690">
    <property type="entry name" value="MFS_1"/>
    <property type="match status" value="1"/>
</dbReference>
<dbReference type="OrthoDB" id="2985014at2759"/>
<dbReference type="GO" id="GO:0005765">
    <property type="term" value="C:lysosomal membrane"/>
    <property type="evidence" value="ECO:0007669"/>
    <property type="project" value="UniProtKB-SubCell"/>
</dbReference>
<dbReference type="InterPro" id="IPR050382">
    <property type="entry name" value="MFS_Na/Anion_cotransporter"/>
</dbReference>
<keyword evidence="6" id="KW-1003">Cell membrane</keyword>
<evidence type="ECO:0000256" key="26">
    <source>
        <dbReference type="SAM" id="MobiDB-lite"/>
    </source>
</evidence>
<feature type="transmembrane region" description="Helical" evidence="27">
    <location>
        <begin position="226"/>
        <end position="246"/>
    </location>
</feature>
<feature type="transmembrane region" description="Helical" evidence="27">
    <location>
        <begin position="192"/>
        <end position="214"/>
    </location>
</feature>
<evidence type="ECO:0000256" key="1">
    <source>
        <dbReference type="ARBA" id="ARBA00004432"/>
    </source>
</evidence>
<feature type="compositionally biased region" description="Basic and acidic residues" evidence="26">
    <location>
        <begin position="522"/>
        <end position="531"/>
    </location>
</feature>
<evidence type="ECO:0000256" key="23">
    <source>
        <dbReference type="ARBA" id="ARBA00080244"/>
    </source>
</evidence>
<dbReference type="InterPro" id="IPR036259">
    <property type="entry name" value="MFS_trans_sf"/>
</dbReference>
<evidence type="ECO:0000313" key="30">
    <source>
        <dbReference type="Proteomes" id="UP000749559"/>
    </source>
</evidence>
<dbReference type="GO" id="GO:0016323">
    <property type="term" value="C:basolateral plasma membrane"/>
    <property type="evidence" value="ECO:0007669"/>
    <property type="project" value="UniProtKB-SubCell"/>
</dbReference>
<evidence type="ECO:0000256" key="7">
    <source>
        <dbReference type="ARBA" id="ARBA00022692"/>
    </source>
</evidence>
<dbReference type="FunFam" id="1.20.1250.20:FF:000067">
    <property type="entry name" value="sialin isoform X2"/>
    <property type="match status" value="1"/>
</dbReference>
<dbReference type="PANTHER" id="PTHR11662:SF399">
    <property type="entry name" value="FI19708P1-RELATED"/>
    <property type="match status" value="1"/>
</dbReference>
<feature type="transmembrane region" description="Helical" evidence="27">
    <location>
        <begin position="460"/>
        <end position="482"/>
    </location>
</feature>